<evidence type="ECO:0000313" key="2">
    <source>
        <dbReference type="Proteomes" id="UP000429232"/>
    </source>
</evidence>
<accession>A0A6I4I3C6</accession>
<name>A0A6I4I3C6_9SPHI</name>
<proteinExistence type="predicted"/>
<evidence type="ECO:0000313" key="1">
    <source>
        <dbReference type="EMBL" id="QQL49801.1"/>
    </source>
</evidence>
<dbReference type="RefSeq" id="WP_157525095.1">
    <property type="nucleotide sequence ID" value="NZ_CP066775.1"/>
</dbReference>
<dbReference type="AlphaFoldDB" id="A0A6I4I3C6"/>
<dbReference type="KEGG" id="mgik:GO620_016795"/>
<gene>
    <name evidence="1" type="ORF">GO620_016795</name>
</gene>
<dbReference type="Proteomes" id="UP000429232">
    <property type="component" value="Chromosome"/>
</dbReference>
<sequence>MKLRPSFFFILLISVGLEAISQTSVQHKLPPDWTVEKFNLPPSFAPGFPYTGTEEAFFSPDWANNKSRLYWTYCFKWSLTGYPSLDKSGLENALKIYYTNLLISNLRLANIDPAYSIPVTVKLIDLKSNDIAYQGTVTMLDYMTQKPIVLHIRVIKKEPKTIFVEASPLPVADKVWATMDAIYN</sequence>
<reference evidence="1 2" key="1">
    <citation type="submission" date="2020-12" db="EMBL/GenBank/DDBJ databases">
        <title>HMF7856_wgs.fasta genome submission.</title>
        <authorList>
            <person name="Kang H."/>
            <person name="Kim H."/>
            <person name="Joh K."/>
        </authorList>
    </citation>
    <scope>NUCLEOTIDE SEQUENCE [LARGE SCALE GENOMIC DNA]</scope>
    <source>
        <strain evidence="1 2">HMF7856</strain>
    </source>
</reference>
<dbReference type="EMBL" id="CP066775">
    <property type="protein sequence ID" value="QQL49801.1"/>
    <property type="molecule type" value="Genomic_DNA"/>
</dbReference>
<keyword evidence="2" id="KW-1185">Reference proteome</keyword>
<protein>
    <submittedName>
        <fullName evidence="1">Uncharacterized protein</fullName>
    </submittedName>
</protein>
<organism evidence="1 2">
    <name type="scientific">Mucilaginibacter ginkgonis</name>
    <dbReference type="NCBI Taxonomy" id="2682091"/>
    <lineage>
        <taxon>Bacteria</taxon>
        <taxon>Pseudomonadati</taxon>
        <taxon>Bacteroidota</taxon>
        <taxon>Sphingobacteriia</taxon>
        <taxon>Sphingobacteriales</taxon>
        <taxon>Sphingobacteriaceae</taxon>
        <taxon>Mucilaginibacter</taxon>
    </lineage>
</organism>